<dbReference type="Gene3D" id="1.25.70.10">
    <property type="entry name" value="Transcription termination factor 3, mitochondrial"/>
    <property type="match status" value="1"/>
</dbReference>
<evidence type="ECO:0000256" key="3">
    <source>
        <dbReference type="SAM" id="MobiDB-lite"/>
    </source>
</evidence>
<feature type="signal peptide" evidence="4">
    <location>
        <begin position="1"/>
        <end position="20"/>
    </location>
</feature>
<protein>
    <submittedName>
        <fullName evidence="5">Putative transcription termination factor 4 mitochondrial</fullName>
    </submittedName>
</protein>
<dbReference type="GO" id="GO:0003676">
    <property type="term" value="F:nucleic acid binding"/>
    <property type="evidence" value="ECO:0007669"/>
    <property type="project" value="InterPro"/>
</dbReference>
<keyword evidence="2" id="KW-0809">Transit peptide</keyword>
<comment type="similarity">
    <text evidence="1">Belongs to the mTERF family.</text>
</comment>
<evidence type="ECO:0000256" key="4">
    <source>
        <dbReference type="SAM" id="SignalP"/>
    </source>
</evidence>
<organism evidence="5">
    <name type="scientific">Anopheles marajoara</name>
    <dbReference type="NCBI Taxonomy" id="58244"/>
    <lineage>
        <taxon>Eukaryota</taxon>
        <taxon>Metazoa</taxon>
        <taxon>Ecdysozoa</taxon>
        <taxon>Arthropoda</taxon>
        <taxon>Hexapoda</taxon>
        <taxon>Insecta</taxon>
        <taxon>Pterygota</taxon>
        <taxon>Neoptera</taxon>
        <taxon>Endopterygota</taxon>
        <taxon>Diptera</taxon>
        <taxon>Nematocera</taxon>
        <taxon>Culicoidea</taxon>
        <taxon>Culicidae</taxon>
        <taxon>Anophelinae</taxon>
        <taxon>Anopheles</taxon>
    </lineage>
</organism>
<dbReference type="InterPro" id="IPR038538">
    <property type="entry name" value="MTERF_sf"/>
</dbReference>
<feature type="compositionally biased region" description="Acidic residues" evidence="3">
    <location>
        <begin position="273"/>
        <end position="288"/>
    </location>
</feature>
<sequence>MFLRRSAALLVRVFSSTSNAANVAGSHAEAIATRLEGVDKELVRELLVTVPELSKYTVEHWERTHRLLASEGLEADRILSIIGGHPDILVRQQEKVADSLHCWRSCQFGDVNTKVLLSAHPYLLDYTNHGQLAQRVAFLHSHFETRKNVFRLFLNAPNLLTDEQRVTEEKITFLLVRMRHEVLEVAKSFAFRHDIEHLRCRHTFLERLGMFKPKPLKADKEAPSGNPSLHQIIDTSDKRFAVKVAYVTLEEYEVFQELFRRELEQELGRNSLELDDDNEVDYEDEQHDEPDQLIGDRGRKAYRKHSR</sequence>
<feature type="chain" id="PRO_5014663047" evidence="4">
    <location>
        <begin position="21"/>
        <end position="307"/>
    </location>
</feature>
<proteinExistence type="inferred from homology"/>
<dbReference type="EMBL" id="GGFJ01007728">
    <property type="protein sequence ID" value="MBW56869.1"/>
    <property type="molecule type" value="Transcribed_RNA"/>
</dbReference>
<accession>A0A2M4BUY9</accession>
<evidence type="ECO:0000313" key="5">
    <source>
        <dbReference type="EMBL" id="MBW56869.1"/>
    </source>
</evidence>
<name>A0A2M4BUY9_9DIPT</name>
<evidence type="ECO:0000256" key="2">
    <source>
        <dbReference type="ARBA" id="ARBA00022946"/>
    </source>
</evidence>
<dbReference type="AlphaFoldDB" id="A0A2M4BUY9"/>
<evidence type="ECO:0000256" key="1">
    <source>
        <dbReference type="ARBA" id="ARBA00007692"/>
    </source>
</evidence>
<keyword evidence="4" id="KW-0732">Signal</keyword>
<reference evidence="5" key="1">
    <citation type="submission" date="2018-01" db="EMBL/GenBank/DDBJ databases">
        <title>An insight into the sialome of Amazonian anophelines.</title>
        <authorList>
            <person name="Ribeiro J.M."/>
            <person name="Scarpassa V."/>
            <person name="Calvo E."/>
        </authorList>
    </citation>
    <scope>NUCLEOTIDE SEQUENCE</scope>
    <source>
        <tissue evidence="5">Salivary glands</tissue>
    </source>
</reference>
<dbReference type="InterPro" id="IPR003690">
    <property type="entry name" value="MTERF"/>
</dbReference>
<feature type="region of interest" description="Disordered" evidence="3">
    <location>
        <begin position="270"/>
        <end position="307"/>
    </location>
</feature>
<dbReference type="Pfam" id="PF02536">
    <property type="entry name" value="mTERF"/>
    <property type="match status" value="1"/>
</dbReference>